<accession>A0A7H8R9D8</accession>
<evidence type="ECO:0000313" key="2">
    <source>
        <dbReference type="EMBL" id="QKX61323.1"/>
    </source>
</evidence>
<proteinExistence type="predicted"/>
<gene>
    <name evidence="2" type="ORF">TRUGW13939_08471</name>
</gene>
<keyword evidence="3" id="KW-1185">Reference proteome</keyword>
<dbReference type="GeneID" id="55995960"/>
<evidence type="ECO:0000256" key="1">
    <source>
        <dbReference type="SAM" id="MobiDB-lite"/>
    </source>
</evidence>
<sequence length="540" mass="61224">MASIRDDGTSSYRTPKAIPFELRQHCAIYFEEKLYSQALDLLLNILNYGTTAYAPAYVPAPQYLALAATIIVHPSTTTRAKSKEEQEAANLALQLLRLTLQLASPISSGFNVAFTFTHFDSSRHGGRRHGDESTTYGSIPDHHDETSLNLDLGKSESLWSRAEDFWQVVGWAFNCSVLHPKRWERWQLWLEFMCLAIETDWEEREKMDKAEGTTVLRDSLLMKYVTSTSGGFGRNRRLLRAIFADGSGTSLSEFRQVFKNELKELPKETDPVNHKKRAEVNIDEDEYGDYLSPDEDNSEGQEGTTKSRSKRPRRGTKPTKAPEEVEGSNGVVHEIYSNGGVAAFGGFQSLALRQRLLTLLIRASTSMPKTFMAVDDLYHLFVENIRHLPLPIFQAFVAPTALPWFSPDAHSTLCELLLWRIRESSGPLSNESFLNQEKLEVCFLPYAAKNSSAVDNARMSILLESLIILLDKHGILHNTQSFKEAVGIGNENRIEKAEAEIRRNKNSRKLEDMEWAWLIESADRLLYLVNDILPMEEEED</sequence>
<dbReference type="AlphaFoldDB" id="A0A7H8R9D8"/>
<dbReference type="OrthoDB" id="5411773at2759"/>
<feature type="compositionally biased region" description="Acidic residues" evidence="1">
    <location>
        <begin position="281"/>
        <end position="299"/>
    </location>
</feature>
<dbReference type="Proteomes" id="UP000509510">
    <property type="component" value="Chromosome IV"/>
</dbReference>
<protein>
    <submittedName>
        <fullName evidence="2">Uncharacterized protein</fullName>
    </submittedName>
</protein>
<organism evidence="2 3">
    <name type="scientific">Talaromyces rugulosus</name>
    <name type="common">Penicillium rugulosum</name>
    <dbReference type="NCBI Taxonomy" id="121627"/>
    <lineage>
        <taxon>Eukaryota</taxon>
        <taxon>Fungi</taxon>
        <taxon>Dikarya</taxon>
        <taxon>Ascomycota</taxon>
        <taxon>Pezizomycotina</taxon>
        <taxon>Eurotiomycetes</taxon>
        <taxon>Eurotiomycetidae</taxon>
        <taxon>Eurotiales</taxon>
        <taxon>Trichocomaceae</taxon>
        <taxon>Talaromyces</taxon>
        <taxon>Talaromyces sect. Islandici</taxon>
    </lineage>
</organism>
<evidence type="ECO:0000313" key="3">
    <source>
        <dbReference type="Proteomes" id="UP000509510"/>
    </source>
</evidence>
<name>A0A7H8R9D8_TALRU</name>
<feature type="region of interest" description="Disordered" evidence="1">
    <location>
        <begin position="268"/>
        <end position="326"/>
    </location>
</feature>
<reference evidence="3" key="1">
    <citation type="submission" date="2020-06" db="EMBL/GenBank/DDBJ databases">
        <title>A chromosome-scale genome assembly of Talaromyces rugulosus W13939.</title>
        <authorList>
            <person name="Wang B."/>
            <person name="Guo L."/>
            <person name="Ye K."/>
            <person name="Wang L."/>
        </authorList>
    </citation>
    <scope>NUCLEOTIDE SEQUENCE [LARGE SCALE GENOMIC DNA]</scope>
    <source>
        <strain evidence="3">W13939</strain>
    </source>
</reference>
<dbReference type="RefSeq" id="XP_035347498.1">
    <property type="nucleotide sequence ID" value="XM_035491605.1"/>
</dbReference>
<dbReference type="KEGG" id="trg:TRUGW13939_08471"/>
<feature type="compositionally biased region" description="Basic residues" evidence="1">
    <location>
        <begin position="307"/>
        <end position="317"/>
    </location>
</feature>
<dbReference type="EMBL" id="CP055901">
    <property type="protein sequence ID" value="QKX61323.1"/>
    <property type="molecule type" value="Genomic_DNA"/>
</dbReference>